<dbReference type="Proteomes" id="UP001227230">
    <property type="component" value="Chromosome 2"/>
</dbReference>
<gene>
    <name evidence="4" type="ORF">VitviT2T_002521</name>
</gene>
<feature type="compositionally biased region" description="Basic and acidic residues" evidence="2">
    <location>
        <begin position="300"/>
        <end position="321"/>
    </location>
</feature>
<evidence type="ECO:0000313" key="5">
    <source>
        <dbReference type="Proteomes" id="UP001227230"/>
    </source>
</evidence>
<feature type="compositionally biased region" description="Polar residues" evidence="2">
    <location>
        <begin position="219"/>
        <end position="235"/>
    </location>
</feature>
<evidence type="ECO:0000256" key="1">
    <source>
        <dbReference type="PROSITE-ProRule" id="PRU00339"/>
    </source>
</evidence>
<proteinExistence type="predicted"/>
<evidence type="ECO:0000259" key="3">
    <source>
        <dbReference type="PROSITE" id="PS50076"/>
    </source>
</evidence>
<organism evidence="4 5">
    <name type="scientific">Vitis vinifera</name>
    <name type="common">Grape</name>
    <dbReference type="NCBI Taxonomy" id="29760"/>
    <lineage>
        <taxon>Eukaryota</taxon>
        <taxon>Viridiplantae</taxon>
        <taxon>Streptophyta</taxon>
        <taxon>Embryophyta</taxon>
        <taxon>Tracheophyta</taxon>
        <taxon>Spermatophyta</taxon>
        <taxon>Magnoliopsida</taxon>
        <taxon>eudicotyledons</taxon>
        <taxon>Gunneridae</taxon>
        <taxon>Pentapetalae</taxon>
        <taxon>rosids</taxon>
        <taxon>Vitales</taxon>
        <taxon>Vitaceae</taxon>
        <taxon>Viteae</taxon>
        <taxon>Vitis</taxon>
    </lineage>
</organism>
<evidence type="ECO:0000313" key="4">
    <source>
        <dbReference type="EMBL" id="WJZ82793.1"/>
    </source>
</evidence>
<dbReference type="PANTHER" id="PTHR44137:SF24">
    <property type="entry name" value="DNAJ HEAT SHOCK N-TERMINAL DOMAIN-CONTAINING PROTEIN"/>
    <property type="match status" value="1"/>
</dbReference>
<dbReference type="PROSITE" id="PS50076">
    <property type="entry name" value="DNAJ_2"/>
    <property type="match status" value="1"/>
</dbReference>
<dbReference type="PANTHER" id="PTHR44137">
    <property type="entry name" value="BNAC03G44070D PROTEIN"/>
    <property type="match status" value="1"/>
</dbReference>
<feature type="domain" description="J" evidence="3">
    <location>
        <begin position="66"/>
        <end position="130"/>
    </location>
</feature>
<dbReference type="PRINTS" id="PR00625">
    <property type="entry name" value="JDOMAIN"/>
</dbReference>
<dbReference type="InterPro" id="IPR001623">
    <property type="entry name" value="DnaJ_domain"/>
</dbReference>
<dbReference type="Pfam" id="PF11926">
    <property type="entry name" value="DUF3444"/>
    <property type="match status" value="1"/>
</dbReference>
<dbReference type="Pfam" id="PF23551">
    <property type="entry name" value="Zn_ribbon_20"/>
    <property type="match status" value="1"/>
</dbReference>
<dbReference type="Pfam" id="PF14111">
    <property type="entry name" value="DUF4283"/>
    <property type="match status" value="1"/>
</dbReference>
<dbReference type="Gene3D" id="1.10.287.110">
    <property type="entry name" value="DnaJ domain"/>
    <property type="match status" value="1"/>
</dbReference>
<accession>A0ABY9BJX9</accession>
<evidence type="ECO:0000256" key="2">
    <source>
        <dbReference type="SAM" id="MobiDB-lite"/>
    </source>
</evidence>
<feature type="compositionally biased region" description="Basic residues" evidence="2">
    <location>
        <begin position="239"/>
        <end position="249"/>
    </location>
</feature>
<feature type="region of interest" description="Disordered" evidence="2">
    <location>
        <begin position="215"/>
        <end position="338"/>
    </location>
</feature>
<dbReference type="PROSITE" id="PS50005">
    <property type="entry name" value="TPR"/>
    <property type="match status" value="1"/>
</dbReference>
<dbReference type="EMBL" id="CP126649">
    <property type="protein sequence ID" value="WJZ82793.1"/>
    <property type="molecule type" value="Genomic_DNA"/>
</dbReference>
<dbReference type="SMART" id="SM00271">
    <property type="entry name" value="DnaJ"/>
    <property type="match status" value="1"/>
</dbReference>
<dbReference type="Pfam" id="PF00226">
    <property type="entry name" value="DnaJ"/>
    <property type="match status" value="1"/>
</dbReference>
<dbReference type="InterPro" id="IPR019734">
    <property type="entry name" value="TPR_rpt"/>
</dbReference>
<name>A0ABY9BJX9_VITVI</name>
<protein>
    <recommendedName>
        <fullName evidence="3">J domain-containing protein</fullName>
    </recommendedName>
</protein>
<dbReference type="CDD" id="cd06257">
    <property type="entry name" value="DnaJ"/>
    <property type="match status" value="1"/>
</dbReference>
<dbReference type="InterPro" id="IPR024593">
    <property type="entry name" value="DUF3444"/>
</dbReference>
<sequence>MEREKALTLKAVAEEKYKQSKLKSALKYARKALRLSPDLDGVSEMITAFKILRVGGKRSGAGDSPDWYKILQVEPFSHINSIKKQYKKLALVLHPDKNPFVASEEAFKLIGEAFRCLSDKIRRKEYDLKLRIAMQSAAAGDGGGGATETFWTACSTCRLLHQFERKYIGQNLMCPSCKKSFLALEVENQNNEVLASKESGSRVGRLRNVRSVRKMMSSDVETTAGKSKNADLNTENVRKPRTVGSKRKMSSVNEVLERSKVRREMTLAEMQMEAKRKAQEEKKKEKLKEEQEKEKKKRNEVKEKEKEKEKEVQDKVKESRSRTKSGGGLEIQKRRASKGDGLELERRGAWKSGDFEIMTVEDSDFYDFDKDRVERSFKKGQVWAIYDDDDGMPRHYGLIDEVVSVNPFQMKMSWLDLQDNGDEGLIFWEKLGFHVSCGRFKVAKKTLINSVNFFSHVVDCERAAREVYRIYPKKGSVWALYNQEALGTEERNSGSNKRCYDIVVFLTSYSEMYGLSMAYLEKVEGFKTVFKRQEIGCRAIRWLEKDDIRMFSHQIPARKLCEEESLDPSKDYWELDPASLPSDLLTIGWQRWNIFSLYVESSLKQATWEETTDAMMQFLRGSFVGRDPWTLHKTIGNSILLCLLRICLLLDGRVGRWENGVNPSLELDYLKHWAGQAWLLKGKLNIVVLGGGLLLFEFECLSEAELVLLRGKRRVKDNVLFMEKWHPKVGCFCNEAKANEAWVRVVGLPLHLWSREVFKLIGDGCGGLIVVDEKTDFMADLQWARLLVKVVGRDFPTSVQLVEGSGCFSVQLWWEILPWFSQVVPVGSVRGKGDTEVEDEVGSGSGAVCRGSVLEKEA</sequence>
<dbReference type="SUPFAM" id="SSF46565">
    <property type="entry name" value="Chaperone J-domain"/>
    <property type="match status" value="1"/>
</dbReference>
<dbReference type="InterPro" id="IPR025558">
    <property type="entry name" value="DUF4283"/>
</dbReference>
<feature type="repeat" description="TPR" evidence="1">
    <location>
        <begin position="6"/>
        <end position="39"/>
    </location>
</feature>
<reference evidence="4 5" key="1">
    <citation type="journal article" date="2023" name="Hortic Res">
        <title>The complete reference genome for grapevine (Vitis vinifera L.) genetics and breeding.</title>
        <authorList>
            <person name="Shi X."/>
            <person name="Cao S."/>
            <person name="Wang X."/>
            <person name="Huang S."/>
            <person name="Wang Y."/>
            <person name="Liu Z."/>
            <person name="Liu W."/>
            <person name="Leng X."/>
            <person name="Peng Y."/>
            <person name="Wang N."/>
            <person name="Wang Y."/>
            <person name="Ma Z."/>
            <person name="Xu X."/>
            <person name="Zhang F."/>
            <person name="Xue H."/>
            <person name="Zhong H."/>
            <person name="Wang Y."/>
            <person name="Zhang K."/>
            <person name="Velt A."/>
            <person name="Avia K."/>
            <person name="Holtgrawe D."/>
            <person name="Grimplet J."/>
            <person name="Matus J.T."/>
            <person name="Ware D."/>
            <person name="Wu X."/>
            <person name="Wang H."/>
            <person name="Liu C."/>
            <person name="Fang Y."/>
            <person name="Rustenholz C."/>
            <person name="Cheng Z."/>
            <person name="Xiao H."/>
            <person name="Zhou Y."/>
        </authorList>
    </citation>
    <scope>NUCLEOTIDE SEQUENCE [LARGE SCALE GENOMIC DNA]</scope>
    <source>
        <strain evidence="5">cv. Pinot noir / PN40024</strain>
        <tissue evidence="4">Leaf</tissue>
    </source>
</reference>
<feature type="compositionally biased region" description="Basic and acidic residues" evidence="2">
    <location>
        <begin position="255"/>
        <end position="294"/>
    </location>
</feature>
<dbReference type="InterPro" id="IPR036869">
    <property type="entry name" value="J_dom_sf"/>
</dbReference>
<keyword evidence="5" id="KW-1185">Reference proteome</keyword>
<dbReference type="InterPro" id="IPR056988">
    <property type="entry name" value="Zn_ribbon_pln"/>
</dbReference>
<keyword evidence="1" id="KW-0802">TPR repeat</keyword>